<dbReference type="RefSeq" id="WP_139181514.1">
    <property type="nucleotide sequence ID" value="NZ_FMWD01000009.1"/>
</dbReference>
<reference evidence="1 2" key="1">
    <citation type="submission" date="2016-10" db="EMBL/GenBank/DDBJ databases">
        <authorList>
            <person name="de Groot N.N."/>
        </authorList>
    </citation>
    <scope>NUCLEOTIDE SEQUENCE [LARGE SCALE GENOMIC DNA]</scope>
    <source>
        <strain evidence="1 2">HLD2</strain>
    </source>
</reference>
<organism evidence="1 2">
    <name type="scientific">Thiohalomonas denitrificans</name>
    <dbReference type="NCBI Taxonomy" id="415747"/>
    <lineage>
        <taxon>Bacteria</taxon>
        <taxon>Pseudomonadati</taxon>
        <taxon>Pseudomonadota</taxon>
        <taxon>Gammaproteobacteria</taxon>
        <taxon>Thiohalomonadales</taxon>
        <taxon>Thiohalomonadaceae</taxon>
        <taxon>Thiohalomonas</taxon>
    </lineage>
</organism>
<sequence>MTILIAIFITLVIDRVWALRIVAEQTGVEHTIGTLKSALGLEVVARVIQDKGLSELAELDGSNPIALLEQPPGNYLGELDAPDPAGVKGNRWYFDRSRKLLIYRVAYSDYLKSPLSGPARIRFMVRVDYRRDNSGDRSLSPQAGRIRGIDLVPVERYQWVEE</sequence>
<evidence type="ECO:0000313" key="1">
    <source>
        <dbReference type="EMBL" id="SCZ65136.1"/>
    </source>
</evidence>
<dbReference type="Proteomes" id="UP000199648">
    <property type="component" value="Unassembled WGS sequence"/>
</dbReference>
<protein>
    <recommendedName>
        <fullName evidence="3">General secretion pathway protein G</fullName>
    </recommendedName>
</protein>
<accession>A0A1G5QTY5</accession>
<evidence type="ECO:0008006" key="3">
    <source>
        <dbReference type="Google" id="ProtNLM"/>
    </source>
</evidence>
<name>A0A1G5QTY5_9GAMM</name>
<dbReference type="AlphaFoldDB" id="A0A1G5QTY5"/>
<dbReference type="EMBL" id="FMWD01000009">
    <property type="protein sequence ID" value="SCZ65136.1"/>
    <property type="molecule type" value="Genomic_DNA"/>
</dbReference>
<dbReference type="OrthoDB" id="5405523at2"/>
<keyword evidence="2" id="KW-1185">Reference proteome</keyword>
<evidence type="ECO:0000313" key="2">
    <source>
        <dbReference type="Proteomes" id="UP000199648"/>
    </source>
</evidence>
<proteinExistence type="predicted"/>
<dbReference type="STRING" id="415747.SAMN03097708_02791"/>
<gene>
    <name evidence="1" type="ORF">SAMN03097708_02791</name>
</gene>